<dbReference type="PANTHER" id="PTHR24220">
    <property type="entry name" value="IMPORT ATP-BINDING PROTEIN"/>
    <property type="match status" value="1"/>
</dbReference>
<dbReference type="FunFam" id="3.40.50.300:FF:001419">
    <property type="entry name" value="Macrolide ABC transporter ATP-binding protein"/>
    <property type="match status" value="1"/>
</dbReference>
<dbReference type="GO" id="GO:0022857">
    <property type="term" value="F:transmembrane transporter activity"/>
    <property type="evidence" value="ECO:0007669"/>
    <property type="project" value="TreeGrafter"/>
</dbReference>
<dbReference type="GO" id="GO:0005886">
    <property type="term" value="C:plasma membrane"/>
    <property type="evidence" value="ECO:0007669"/>
    <property type="project" value="TreeGrafter"/>
</dbReference>
<feature type="compositionally biased region" description="Low complexity" evidence="4">
    <location>
        <begin position="1"/>
        <end position="19"/>
    </location>
</feature>
<evidence type="ECO:0000259" key="5">
    <source>
        <dbReference type="PROSITE" id="PS50893"/>
    </source>
</evidence>
<dbReference type="AlphaFoldDB" id="A0A1I1EVP4"/>
<dbReference type="Gene3D" id="3.40.50.300">
    <property type="entry name" value="P-loop containing nucleotide triphosphate hydrolases"/>
    <property type="match status" value="1"/>
</dbReference>
<dbReference type="Pfam" id="PF00005">
    <property type="entry name" value="ABC_tran"/>
    <property type="match status" value="1"/>
</dbReference>
<dbReference type="CDD" id="cd03255">
    <property type="entry name" value="ABC_MJ0796_LolCDE_FtsE"/>
    <property type="match status" value="1"/>
</dbReference>
<evidence type="ECO:0000256" key="3">
    <source>
        <dbReference type="ARBA" id="ARBA00022840"/>
    </source>
</evidence>
<dbReference type="GO" id="GO:0016887">
    <property type="term" value="F:ATP hydrolysis activity"/>
    <property type="evidence" value="ECO:0007669"/>
    <property type="project" value="InterPro"/>
</dbReference>
<feature type="region of interest" description="Disordered" evidence="4">
    <location>
        <begin position="1"/>
        <end position="30"/>
    </location>
</feature>
<dbReference type="Proteomes" id="UP000199207">
    <property type="component" value="Unassembled WGS sequence"/>
</dbReference>
<evidence type="ECO:0000256" key="2">
    <source>
        <dbReference type="ARBA" id="ARBA00022741"/>
    </source>
</evidence>
<dbReference type="GO" id="GO:0005524">
    <property type="term" value="F:ATP binding"/>
    <property type="evidence" value="ECO:0007669"/>
    <property type="project" value="UniProtKB-KW"/>
</dbReference>
<evidence type="ECO:0000256" key="1">
    <source>
        <dbReference type="ARBA" id="ARBA00022448"/>
    </source>
</evidence>
<organism evidence="6 7">
    <name type="scientific">Streptomyces aidingensis</name>
    <dbReference type="NCBI Taxonomy" id="910347"/>
    <lineage>
        <taxon>Bacteria</taxon>
        <taxon>Bacillati</taxon>
        <taxon>Actinomycetota</taxon>
        <taxon>Actinomycetes</taxon>
        <taxon>Kitasatosporales</taxon>
        <taxon>Streptomycetaceae</taxon>
        <taxon>Streptomyces</taxon>
    </lineage>
</organism>
<accession>A0A1I1EVP4</accession>
<evidence type="ECO:0000313" key="6">
    <source>
        <dbReference type="EMBL" id="SFB89000.1"/>
    </source>
</evidence>
<keyword evidence="7" id="KW-1185">Reference proteome</keyword>
<evidence type="ECO:0000313" key="7">
    <source>
        <dbReference type="Proteomes" id="UP000199207"/>
    </source>
</evidence>
<dbReference type="SUPFAM" id="SSF52540">
    <property type="entry name" value="P-loop containing nucleoside triphosphate hydrolases"/>
    <property type="match status" value="1"/>
</dbReference>
<reference evidence="6 7" key="1">
    <citation type="submission" date="2016-10" db="EMBL/GenBank/DDBJ databases">
        <authorList>
            <person name="de Groot N.N."/>
        </authorList>
    </citation>
    <scope>NUCLEOTIDE SEQUENCE [LARGE SCALE GENOMIC DNA]</scope>
    <source>
        <strain evidence="6 7">CGMCC 4.5739</strain>
    </source>
</reference>
<dbReference type="OrthoDB" id="9802264at2"/>
<sequence length="263" mass="27161">MTARAARTARTAGTDAAHAPDVPGEAVPGRAPGLLTATALHKSYGATPALAGADFSVAAGEIVAVMGPSGSGKSTLLHCLAGIVPPDGGSVRYAGRELSALPDTERSALRRSDFGFVFQFGQLVPELTCLENAALPLRLTGTRRREAERRAAEWLERLEVADVRHHRPGQVSGGQGQRVAVARALVGGPRVIFADEPTGALDSLNGERVMELLTAAARETGAAVVLVTHESRVAAYSDREIVVRDGIARDPLGPVPAAGGGTA</sequence>
<dbReference type="EMBL" id="FOLM01000001">
    <property type="protein sequence ID" value="SFB89000.1"/>
    <property type="molecule type" value="Genomic_DNA"/>
</dbReference>
<dbReference type="InterPro" id="IPR015854">
    <property type="entry name" value="ABC_transpr_LolD-like"/>
</dbReference>
<dbReference type="InterPro" id="IPR017911">
    <property type="entry name" value="MacB-like_ATP-bd"/>
</dbReference>
<dbReference type="InterPro" id="IPR027417">
    <property type="entry name" value="P-loop_NTPase"/>
</dbReference>
<keyword evidence="2" id="KW-0547">Nucleotide-binding</keyword>
<gene>
    <name evidence="6" type="ORF">SAMN05421773_101401</name>
</gene>
<dbReference type="RefSeq" id="WP_093836827.1">
    <property type="nucleotide sequence ID" value="NZ_FOLM01000001.1"/>
</dbReference>
<dbReference type="PROSITE" id="PS50893">
    <property type="entry name" value="ABC_TRANSPORTER_2"/>
    <property type="match status" value="1"/>
</dbReference>
<protein>
    <submittedName>
        <fullName evidence="6">Putative ABC transport system ATP-binding protein</fullName>
    </submittedName>
</protein>
<keyword evidence="1" id="KW-0813">Transport</keyword>
<evidence type="ECO:0000256" key="4">
    <source>
        <dbReference type="SAM" id="MobiDB-lite"/>
    </source>
</evidence>
<dbReference type="InterPro" id="IPR003439">
    <property type="entry name" value="ABC_transporter-like_ATP-bd"/>
</dbReference>
<feature type="domain" description="ABC transporter" evidence="5">
    <location>
        <begin position="35"/>
        <end position="260"/>
    </location>
</feature>
<dbReference type="SMART" id="SM00382">
    <property type="entry name" value="AAA"/>
    <property type="match status" value="1"/>
</dbReference>
<dbReference type="STRING" id="910347.SAMN05421773_101401"/>
<dbReference type="PANTHER" id="PTHR24220:SF685">
    <property type="entry name" value="ABC TRANSPORTER RELATED"/>
    <property type="match status" value="1"/>
</dbReference>
<keyword evidence="3 6" id="KW-0067">ATP-binding</keyword>
<name>A0A1I1EVP4_9ACTN</name>
<dbReference type="InterPro" id="IPR003593">
    <property type="entry name" value="AAA+_ATPase"/>
</dbReference>
<proteinExistence type="predicted"/>